<dbReference type="UniPathway" id="UPA00138"/>
<comment type="subcellular location">
    <subcellularLocation>
        <location evidence="8 9">Cytoplasm</location>
    </subcellularLocation>
</comment>
<keyword evidence="7 8" id="KW-0413">Isomerase</keyword>
<dbReference type="Gene3D" id="3.20.20.70">
    <property type="entry name" value="Aldolase class I"/>
    <property type="match status" value="1"/>
</dbReference>
<keyword evidence="11" id="KW-1185">Reference proteome</keyword>
<keyword evidence="5 8" id="KW-0963">Cytoplasm</keyword>
<feature type="binding site" evidence="8">
    <location>
        <position position="206"/>
    </location>
    <ligand>
        <name>substrate</name>
    </ligand>
</feature>
<dbReference type="PATRIC" id="fig|336831.14.peg.2417"/>
<feature type="binding site" evidence="8">
    <location>
        <begin position="10"/>
        <end position="12"/>
    </location>
    <ligand>
        <name>substrate</name>
    </ligand>
</feature>
<dbReference type="CDD" id="cd00311">
    <property type="entry name" value="TIM"/>
    <property type="match status" value="1"/>
</dbReference>
<comment type="function">
    <text evidence="8">Involved in the gluconeogenesis. Catalyzes stereospecifically the conversion of dihydroxyacetone phosphate (DHAP) to D-glyceraldehyde-3-phosphate (G3P).</text>
</comment>
<dbReference type="GO" id="GO:0019563">
    <property type="term" value="P:glycerol catabolic process"/>
    <property type="evidence" value="ECO:0007669"/>
    <property type="project" value="TreeGrafter"/>
</dbReference>
<comment type="pathway">
    <text evidence="1 8 9">Carbohydrate degradation; glycolysis; D-glyceraldehyde 3-phosphate from glycerone phosphate: step 1/1.</text>
</comment>
<comment type="pathway">
    <text evidence="8 9">Carbohydrate biosynthesis; gluconeogenesis.</text>
</comment>
<name>A0A0M2V9I7_9GAMM</name>
<accession>A0A0M2V9I7</accession>
<feature type="binding site" evidence="8">
    <location>
        <begin position="227"/>
        <end position="228"/>
    </location>
    <ligand>
        <name>substrate</name>
    </ligand>
</feature>
<evidence type="ECO:0000256" key="7">
    <source>
        <dbReference type="ARBA" id="ARBA00023235"/>
    </source>
</evidence>
<dbReference type="InterPro" id="IPR035990">
    <property type="entry name" value="TIM_sf"/>
</dbReference>
<dbReference type="InterPro" id="IPR000652">
    <property type="entry name" value="Triosephosphate_isomerase"/>
</dbReference>
<dbReference type="PROSITE" id="PS00171">
    <property type="entry name" value="TIM_1"/>
    <property type="match status" value="1"/>
</dbReference>
<evidence type="ECO:0000313" key="11">
    <source>
        <dbReference type="Proteomes" id="UP000034228"/>
    </source>
</evidence>
<dbReference type="Proteomes" id="UP000034228">
    <property type="component" value="Unassembled WGS sequence"/>
</dbReference>
<evidence type="ECO:0000256" key="8">
    <source>
        <dbReference type="HAMAP-Rule" id="MF_00147"/>
    </source>
</evidence>
<evidence type="ECO:0000256" key="6">
    <source>
        <dbReference type="ARBA" id="ARBA00023152"/>
    </source>
</evidence>
<evidence type="ECO:0000256" key="4">
    <source>
        <dbReference type="ARBA" id="ARBA00022432"/>
    </source>
</evidence>
<comment type="caution">
    <text evidence="10">The sequence shown here is derived from an EMBL/GenBank/DDBJ whole genome shotgun (WGS) entry which is preliminary data.</text>
</comment>
<dbReference type="FunFam" id="3.20.20.70:FF:000016">
    <property type="entry name" value="Triosephosphate isomerase"/>
    <property type="match status" value="1"/>
</dbReference>
<dbReference type="GO" id="GO:0006096">
    <property type="term" value="P:glycolytic process"/>
    <property type="evidence" value="ECO:0007669"/>
    <property type="project" value="UniProtKB-UniRule"/>
</dbReference>
<dbReference type="PROSITE" id="PS51440">
    <property type="entry name" value="TIM_2"/>
    <property type="match status" value="1"/>
</dbReference>
<dbReference type="RefSeq" id="WP_046555789.1">
    <property type="nucleotide sequence ID" value="NZ_LAHO01000001.1"/>
</dbReference>
<evidence type="ECO:0000256" key="3">
    <source>
        <dbReference type="ARBA" id="ARBA00007422"/>
    </source>
</evidence>
<dbReference type="GO" id="GO:0005829">
    <property type="term" value="C:cytosol"/>
    <property type="evidence" value="ECO:0007669"/>
    <property type="project" value="TreeGrafter"/>
</dbReference>
<sequence>MSAKKLIAANWKMNGSRALVEAVSQQLTSINATVDVLICPPATLLAHFPVSEHFSLGAQNISEHQQGAYTGELSAGLLLEAGASFVLLGHSERRQYYAETDALVCAKLQQAVAAGLTPVLCIGETLAERQQENTQQVIAKQLAAVYASHPELLVKSVIAYEPVWAIGTGESATPEQAQATHAFIRAQLALYDSAAAAKVRILYGGSVNAANCQALFAQADIDGALVGGASLKPDEFMQICQSAKD</sequence>
<feature type="active site" description="Proton acceptor" evidence="8">
    <location>
        <position position="161"/>
    </location>
</feature>
<dbReference type="InterPro" id="IPR020861">
    <property type="entry name" value="Triosephosphate_isomerase_AS"/>
</dbReference>
<dbReference type="SUPFAM" id="SSF51351">
    <property type="entry name" value="Triosephosphate isomerase (TIM)"/>
    <property type="match status" value="1"/>
</dbReference>
<dbReference type="PANTHER" id="PTHR21139">
    <property type="entry name" value="TRIOSEPHOSPHATE ISOMERASE"/>
    <property type="match status" value="1"/>
</dbReference>
<evidence type="ECO:0000313" key="10">
    <source>
        <dbReference type="EMBL" id="KKO47261.1"/>
    </source>
</evidence>
<keyword evidence="6 8" id="KW-0324">Glycolysis</keyword>
<dbReference type="HAMAP" id="MF_00147_B">
    <property type="entry name" value="TIM_B"/>
    <property type="match status" value="1"/>
</dbReference>
<comment type="subunit">
    <text evidence="8 9">Homodimer.</text>
</comment>
<dbReference type="NCBIfam" id="TIGR00419">
    <property type="entry name" value="tim"/>
    <property type="match status" value="1"/>
</dbReference>
<organism evidence="10 11">
    <name type="scientific">Arsukibacterium ikkense</name>
    <dbReference type="NCBI Taxonomy" id="336831"/>
    <lineage>
        <taxon>Bacteria</taxon>
        <taxon>Pseudomonadati</taxon>
        <taxon>Pseudomonadota</taxon>
        <taxon>Gammaproteobacteria</taxon>
        <taxon>Chromatiales</taxon>
        <taxon>Chromatiaceae</taxon>
        <taxon>Arsukibacterium</taxon>
    </lineage>
</organism>
<dbReference type="Pfam" id="PF00121">
    <property type="entry name" value="TIM"/>
    <property type="match status" value="1"/>
</dbReference>
<dbReference type="GO" id="GO:0004807">
    <property type="term" value="F:triose-phosphate isomerase activity"/>
    <property type="evidence" value="ECO:0007669"/>
    <property type="project" value="UniProtKB-UniRule"/>
</dbReference>
<dbReference type="InterPro" id="IPR013785">
    <property type="entry name" value="Aldolase_TIM"/>
</dbReference>
<gene>
    <name evidence="8" type="primary">tpiA</name>
    <name evidence="10" type="ORF">WG68_01020</name>
</gene>
<evidence type="ECO:0000256" key="5">
    <source>
        <dbReference type="ARBA" id="ARBA00022490"/>
    </source>
</evidence>
<feature type="active site" description="Electrophile" evidence="8">
    <location>
        <position position="90"/>
    </location>
</feature>
<evidence type="ECO:0000256" key="9">
    <source>
        <dbReference type="RuleBase" id="RU363013"/>
    </source>
</evidence>
<dbReference type="InterPro" id="IPR022896">
    <property type="entry name" value="TrioseP_Isoase_bac/euk"/>
</dbReference>
<feature type="binding site" evidence="8">
    <location>
        <position position="167"/>
    </location>
    <ligand>
        <name>substrate</name>
    </ligand>
</feature>
<dbReference type="UniPathway" id="UPA00109">
    <property type="reaction ID" value="UER00189"/>
</dbReference>
<dbReference type="OrthoDB" id="9809429at2"/>
<dbReference type="GO" id="GO:0046166">
    <property type="term" value="P:glyceraldehyde-3-phosphate biosynthetic process"/>
    <property type="evidence" value="ECO:0007669"/>
    <property type="project" value="TreeGrafter"/>
</dbReference>
<comment type="catalytic activity">
    <reaction evidence="8 9">
        <text>D-glyceraldehyde 3-phosphate = dihydroxyacetone phosphate</text>
        <dbReference type="Rhea" id="RHEA:18585"/>
        <dbReference type="ChEBI" id="CHEBI:57642"/>
        <dbReference type="ChEBI" id="CHEBI:59776"/>
        <dbReference type="EC" id="5.3.1.1"/>
    </reaction>
</comment>
<dbReference type="EMBL" id="LAHO01000001">
    <property type="protein sequence ID" value="KKO47261.1"/>
    <property type="molecule type" value="Genomic_DNA"/>
</dbReference>
<dbReference type="STRING" id="336831.WG68_01020"/>
<comment type="similarity">
    <text evidence="3 8 9">Belongs to the triosephosphate isomerase family.</text>
</comment>
<comment type="pathway">
    <text evidence="2">Carbohydrate metabolism; erythritol degradation.</text>
</comment>
<protein>
    <recommendedName>
        <fullName evidence="8 9">Triosephosphate isomerase</fullName>
        <shortName evidence="8">TIM</shortName>
        <shortName evidence="8">TPI</shortName>
        <ecNumber evidence="8 9">5.3.1.1</ecNumber>
    </recommendedName>
    <alternativeName>
        <fullName evidence="8">Triose-phosphate isomerase</fullName>
    </alternativeName>
</protein>
<dbReference type="GO" id="GO:0006094">
    <property type="term" value="P:gluconeogenesis"/>
    <property type="evidence" value="ECO:0007669"/>
    <property type="project" value="UniProtKB-UniRule"/>
</dbReference>
<keyword evidence="4 8" id="KW-0312">Gluconeogenesis</keyword>
<dbReference type="PANTHER" id="PTHR21139:SF42">
    <property type="entry name" value="TRIOSEPHOSPHATE ISOMERASE"/>
    <property type="match status" value="1"/>
</dbReference>
<proteinExistence type="inferred from homology"/>
<evidence type="ECO:0000256" key="2">
    <source>
        <dbReference type="ARBA" id="ARBA00004939"/>
    </source>
</evidence>
<dbReference type="EC" id="5.3.1.1" evidence="8 9"/>
<dbReference type="AlphaFoldDB" id="A0A0M2V9I7"/>
<evidence type="ECO:0000256" key="1">
    <source>
        <dbReference type="ARBA" id="ARBA00004680"/>
    </source>
</evidence>
<reference evidence="10 11" key="1">
    <citation type="submission" date="2015-03" db="EMBL/GenBank/DDBJ databases">
        <title>Draft genome sequences of two protease-producing strains of Arsukibacterium isolated from two cold and alkaline environments.</title>
        <authorList>
            <person name="Lylloff J.E."/>
            <person name="Skov L.B."/>
            <person name="Jepsen M."/>
            <person name="Hallin P.F."/>
            <person name="Sorensen S.J."/>
            <person name="Stougaard P."/>
            <person name="Glaring M.A."/>
        </authorList>
    </citation>
    <scope>NUCLEOTIDE SEQUENCE [LARGE SCALE GENOMIC DNA]</scope>
    <source>
        <strain evidence="10 11">GCM72</strain>
    </source>
</reference>